<feature type="binding site" evidence="3">
    <location>
        <begin position="305"/>
        <end position="306"/>
    </location>
    <ligand>
        <name>L-histidine</name>
        <dbReference type="ChEBI" id="CHEBI:57595"/>
    </ligand>
</feature>
<comment type="caution">
    <text evidence="5">The sequence shown here is derived from an EMBL/GenBank/DDBJ whole genome shotgun (WGS) entry which is preliminary data.</text>
</comment>
<dbReference type="InterPro" id="IPR041715">
    <property type="entry name" value="HisRS-like_core"/>
</dbReference>
<feature type="binding site" evidence="3">
    <location>
        <position position="112"/>
    </location>
    <ligand>
        <name>L-histidine</name>
        <dbReference type="ChEBI" id="CHEBI:57595"/>
    </ligand>
</feature>
<dbReference type="GO" id="GO:0016757">
    <property type="term" value="F:glycosyltransferase activity"/>
    <property type="evidence" value="ECO:0007669"/>
    <property type="project" value="UniProtKB-KW"/>
</dbReference>
<keyword evidence="5" id="KW-0328">Glycosyltransferase</keyword>
<dbReference type="PANTHER" id="PTHR43707:SF1">
    <property type="entry name" value="HISTIDINE--TRNA LIGASE, MITOCHONDRIAL-RELATED"/>
    <property type="match status" value="1"/>
</dbReference>
<gene>
    <name evidence="5" type="ORF">FEV53_00830</name>
</gene>
<dbReference type="SUPFAM" id="SSF55681">
    <property type="entry name" value="Class II aaRS and biotin synthetases"/>
    <property type="match status" value="1"/>
</dbReference>
<sequence length="359" mass="38943">MTEPVSKSAEKAEAARFLAAFVEAGATPVEADVLLPAETLLDLYGEDIRARAFTTHGPDGEAMLRPDFTVPVVQMHMARGGEPARYAYAGEVFRQQMPDSDRSAEYLQAGFELFGGTPEVADAECFALFHRLLAPLRPRVMTGDIGILTAVVRGLSTTEARKTALMRHLWRPRRFRSLIDRYSGRVPLPEGRRKVLDACDPFEGAGPELGLRSRADVEARLATLRQELETPPLSEIETGLLDDLLSLREMSDVALGRLRDLAVDMPSLSASVEGLARRLDALDAAGISPETLPFEASHGRSTMEYYDGFVFAFSLPGRLDLPPIATGGRYDALTAVLGQGHATPAVGGVIRPALTLEAE</sequence>
<dbReference type="NCBIfam" id="NF008952">
    <property type="entry name" value="PRK12295.1-5"/>
    <property type="match status" value="1"/>
</dbReference>
<evidence type="ECO:0000259" key="4">
    <source>
        <dbReference type="PROSITE" id="PS50862"/>
    </source>
</evidence>
<dbReference type="PROSITE" id="PS50862">
    <property type="entry name" value="AA_TRNA_LIGASE_II"/>
    <property type="match status" value="1"/>
</dbReference>
<comment type="subunit">
    <text evidence="1">Homodimer.</text>
</comment>
<evidence type="ECO:0000256" key="2">
    <source>
        <dbReference type="ARBA" id="ARBA00017399"/>
    </source>
</evidence>
<keyword evidence="6" id="KW-1185">Reference proteome</keyword>
<dbReference type="Gene3D" id="3.30.930.10">
    <property type="entry name" value="Bira Bifunctional Protein, Domain 2"/>
    <property type="match status" value="1"/>
</dbReference>
<evidence type="ECO:0000256" key="3">
    <source>
        <dbReference type="PIRSR" id="PIRSR001549-1"/>
    </source>
</evidence>
<dbReference type="OrthoDB" id="9797914at2"/>
<dbReference type="InterPro" id="IPR045864">
    <property type="entry name" value="aa-tRNA-synth_II/BPL/LPL"/>
</dbReference>
<dbReference type="GO" id="GO:0005737">
    <property type="term" value="C:cytoplasm"/>
    <property type="evidence" value="ECO:0007669"/>
    <property type="project" value="InterPro"/>
</dbReference>
<dbReference type="EMBL" id="VFSV01000001">
    <property type="protein sequence ID" value="TRD23593.1"/>
    <property type="molecule type" value="Genomic_DNA"/>
</dbReference>
<dbReference type="AlphaFoldDB" id="A0A547QB23"/>
<organism evidence="5 6">
    <name type="scientific">Palleronia caenipelagi</name>
    <dbReference type="NCBI Taxonomy" id="2489174"/>
    <lineage>
        <taxon>Bacteria</taxon>
        <taxon>Pseudomonadati</taxon>
        <taxon>Pseudomonadota</taxon>
        <taxon>Alphaproteobacteria</taxon>
        <taxon>Rhodobacterales</taxon>
        <taxon>Roseobacteraceae</taxon>
        <taxon>Palleronia</taxon>
    </lineage>
</organism>
<feature type="binding site" evidence="3">
    <location>
        <position position="300"/>
    </location>
    <ligand>
        <name>L-histidine</name>
        <dbReference type="ChEBI" id="CHEBI:57595"/>
    </ligand>
</feature>
<dbReference type="GO" id="GO:0006427">
    <property type="term" value="P:histidyl-tRNA aminoacylation"/>
    <property type="evidence" value="ECO:0007669"/>
    <property type="project" value="TreeGrafter"/>
</dbReference>
<evidence type="ECO:0000313" key="6">
    <source>
        <dbReference type="Proteomes" id="UP000318590"/>
    </source>
</evidence>
<dbReference type="InterPro" id="IPR006195">
    <property type="entry name" value="aa-tRNA-synth_II"/>
</dbReference>
<reference evidence="5 6" key="1">
    <citation type="submission" date="2019-06" db="EMBL/GenBank/DDBJ databases">
        <title>Paenimaribius caenipelagi gen. nov., sp. nov., isolated from a tidal flat.</title>
        <authorList>
            <person name="Yoon J.-H."/>
        </authorList>
    </citation>
    <scope>NUCLEOTIDE SEQUENCE [LARGE SCALE GENOMIC DNA]</scope>
    <source>
        <strain evidence="5 6">JBTF-M29</strain>
    </source>
</reference>
<dbReference type="Proteomes" id="UP000318590">
    <property type="component" value="Unassembled WGS sequence"/>
</dbReference>
<dbReference type="PIRSF" id="PIRSF001549">
    <property type="entry name" value="His-tRNA_synth"/>
    <property type="match status" value="1"/>
</dbReference>
<dbReference type="GO" id="GO:0004821">
    <property type="term" value="F:histidine-tRNA ligase activity"/>
    <property type="evidence" value="ECO:0007669"/>
    <property type="project" value="TreeGrafter"/>
</dbReference>
<feature type="binding site" evidence="3">
    <location>
        <position position="108"/>
    </location>
    <ligand>
        <name>L-histidine</name>
        <dbReference type="ChEBI" id="CHEBI:57595"/>
    </ligand>
</feature>
<feature type="binding site" evidence="3">
    <location>
        <begin position="67"/>
        <end position="69"/>
    </location>
    <ligand>
        <name>L-histidine</name>
        <dbReference type="ChEBI" id="CHEBI:57595"/>
    </ligand>
</feature>
<evidence type="ECO:0000256" key="1">
    <source>
        <dbReference type="ARBA" id="ARBA00011738"/>
    </source>
</evidence>
<feature type="domain" description="Aminoacyl-transfer RNA synthetases class-II family profile" evidence="4">
    <location>
        <begin position="16"/>
        <end position="352"/>
    </location>
</feature>
<dbReference type="PANTHER" id="PTHR43707">
    <property type="entry name" value="HISTIDYL-TRNA SYNTHETASE"/>
    <property type="match status" value="1"/>
</dbReference>
<evidence type="ECO:0000313" key="5">
    <source>
        <dbReference type="EMBL" id="TRD23593.1"/>
    </source>
</evidence>
<protein>
    <recommendedName>
        <fullName evidence="2">Histidine--tRNA ligase</fullName>
    </recommendedName>
</protein>
<feature type="binding site" evidence="3">
    <location>
        <position position="94"/>
    </location>
    <ligand>
        <name>L-histidine</name>
        <dbReference type="ChEBI" id="CHEBI:57595"/>
    </ligand>
</feature>
<dbReference type="InterPro" id="IPR004516">
    <property type="entry name" value="HisRS/HisZ"/>
</dbReference>
<dbReference type="Pfam" id="PF13393">
    <property type="entry name" value="tRNA-synt_His"/>
    <property type="match status" value="2"/>
</dbReference>
<name>A0A547QB23_9RHOB</name>
<keyword evidence="5" id="KW-0808">Transferase</keyword>
<dbReference type="RefSeq" id="WP_142832915.1">
    <property type="nucleotide sequence ID" value="NZ_VFSV01000001.1"/>
</dbReference>
<accession>A0A547QB23</accession>
<proteinExistence type="predicted"/>